<evidence type="ECO:0000259" key="11">
    <source>
        <dbReference type="Pfam" id="PF12019"/>
    </source>
</evidence>
<evidence type="ECO:0000256" key="3">
    <source>
        <dbReference type="ARBA" id="ARBA00022475"/>
    </source>
</evidence>
<dbReference type="GO" id="GO:0015627">
    <property type="term" value="C:type II protein secretion system complex"/>
    <property type="evidence" value="ECO:0007669"/>
    <property type="project" value="InterPro"/>
</dbReference>
<accession>Q3BXM2</accession>
<evidence type="ECO:0000256" key="4">
    <source>
        <dbReference type="ARBA" id="ARBA00022481"/>
    </source>
</evidence>
<dbReference type="HOGENOM" id="CLU_113215_2_0_6"/>
<evidence type="ECO:0000256" key="9">
    <source>
        <dbReference type="ARBA" id="ARBA00025772"/>
    </source>
</evidence>
<keyword evidence="5" id="KW-0997">Cell inner membrane</keyword>
<proteinExistence type="inferred from homology"/>
<keyword evidence="8" id="KW-0472">Membrane</keyword>
<evidence type="ECO:0000256" key="7">
    <source>
        <dbReference type="ARBA" id="ARBA00022989"/>
    </source>
</evidence>
<dbReference type="EMBL" id="AM039952">
    <property type="protein sequence ID" value="CAJ22391.1"/>
    <property type="molecule type" value="Genomic_DNA"/>
</dbReference>
<dbReference type="Pfam" id="PF07963">
    <property type="entry name" value="N_methyl"/>
    <property type="match status" value="1"/>
</dbReference>
<reference evidence="12 13" key="1">
    <citation type="journal article" date="2005" name="J. Bacteriol.">
        <title>Insights into genome plasticity and pathogenicity of the plant pathogenic Bacterium Xanthomonas campestris pv. vesicatoria revealed by the complete genome sequence.</title>
        <authorList>
            <person name="Thieme F."/>
            <person name="Koebnik R."/>
            <person name="Bekel T."/>
            <person name="Berger C."/>
            <person name="Boch J."/>
            <person name="Buettner D."/>
            <person name="Caldana C."/>
            <person name="Gaigalat L."/>
            <person name="Goesmann A."/>
            <person name="Kay S."/>
            <person name="Kirchner O."/>
            <person name="Lanz C."/>
            <person name="Linke B."/>
            <person name="McHardy A.C."/>
            <person name="Meyer F."/>
            <person name="Mittenhuber G."/>
            <person name="Nies D.H."/>
            <person name="Niesbach-Kloesgen U."/>
            <person name="Patschkowski T."/>
            <person name="Rueckert C."/>
            <person name="Rupp O."/>
            <person name="Schneicker S."/>
            <person name="Schuster S.C."/>
            <person name="Vorhoelter F.J."/>
            <person name="Weber E."/>
            <person name="Puehler A."/>
            <person name="Bonas U."/>
            <person name="Bartels D."/>
            <person name="Kaiser O."/>
        </authorList>
    </citation>
    <scope>NUCLEOTIDE SEQUENCE [LARGE SCALE GENOMIC DNA]</scope>
    <source>
        <strain evidence="12 13">85-10</strain>
    </source>
</reference>
<dbReference type="SUPFAM" id="SSF54523">
    <property type="entry name" value="Pili subunits"/>
    <property type="match status" value="1"/>
</dbReference>
<keyword evidence="6" id="KW-0812">Transmembrane</keyword>
<dbReference type="PROSITE" id="PS00409">
    <property type="entry name" value="PROKAR_NTER_METHYL"/>
    <property type="match status" value="1"/>
</dbReference>
<keyword evidence="7" id="KW-1133">Transmembrane helix</keyword>
<dbReference type="STRING" id="456327.BJD11_19020"/>
<evidence type="ECO:0000256" key="6">
    <source>
        <dbReference type="ARBA" id="ARBA00022692"/>
    </source>
</evidence>
<evidence type="ECO:0000256" key="10">
    <source>
        <dbReference type="ARBA" id="ARBA00030775"/>
    </source>
</evidence>
<evidence type="ECO:0000256" key="5">
    <source>
        <dbReference type="ARBA" id="ARBA00022519"/>
    </source>
</evidence>
<dbReference type="eggNOG" id="COG4970">
    <property type="taxonomic scope" value="Bacteria"/>
</dbReference>
<dbReference type="Gene3D" id="3.55.40.10">
    <property type="entry name" value="minor pseudopilin epsh domain"/>
    <property type="match status" value="1"/>
</dbReference>
<comment type="similarity">
    <text evidence="9">Belongs to the GSP H family.</text>
</comment>
<dbReference type="InterPro" id="IPR012902">
    <property type="entry name" value="N_methyl_site"/>
</dbReference>
<evidence type="ECO:0000313" key="12">
    <source>
        <dbReference type="EMBL" id="CAJ22391.1"/>
    </source>
</evidence>
<protein>
    <recommendedName>
        <fullName evidence="2">Type II secretion system protein H</fullName>
    </recommendedName>
    <alternativeName>
        <fullName evidence="10">General secretion pathway protein H</fullName>
    </alternativeName>
</protein>
<feature type="domain" description="General secretion pathway GspH" evidence="11">
    <location>
        <begin position="47"/>
        <end position="147"/>
    </location>
</feature>
<dbReference type="GO" id="GO:0015628">
    <property type="term" value="P:protein secretion by the type II secretion system"/>
    <property type="evidence" value="ECO:0007669"/>
    <property type="project" value="InterPro"/>
</dbReference>
<dbReference type="GO" id="GO:0005886">
    <property type="term" value="C:plasma membrane"/>
    <property type="evidence" value="ECO:0007669"/>
    <property type="project" value="UniProtKB-SubCell"/>
</dbReference>
<organism evidence="13">
    <name type="scientific">Xanthomonas euvesicatoria pv. vesicatoria (strain 85-10)</name>
    <name type="common">Xanthomonas campestris pv. vesicatoria</name>
    <dbReference type="NCBI Taxonomy" id="316273"/>
    <lineage>
        <taxon>Bacteria</taxon>
        <taxon>Pseudomonadati</taxon>
        <taxon>Pseudomonadota</taxon>
        <taxon>Gammaproteobacteria</taxon>
        <taxon>Lysobacterales</taxon>
        <taxon>Lysobacteraceae</taxon>
        <taxon>Xanthomonas</taxon>
    </lineage>
</organism>
<evidence type="ECO:0000256" key="1">
    <source>
        <dbReference type="ARBA" id="ARBA00004377"/>
    </source>
</evidence>
<sequence>MPMRVANRCARGFTLLEVLAVLVIAALASTLAVMTLPDTRRDLHDHADTLASALMHARDEAIMSLRMVEVSIDAGGYGFRRQAQQQWVALDLAPFAAVRWPQDIQAQLPADSRHISVRFDPTGAATPQRIALGDGRQQMQIVVDAAGVVQVDAPSR</sequence>
<dbReference type="NCBIfam" id="TIGR02532">
    <property type="entry name" value="IV_pilin_GFxxxE"/>
    <property type="match status" value="1"/>
</dbReference>
<evidence type="ECO:0000256" key="8">
    <source>
        <dbReference type="ARBA" id="ARBA00023136"/>
    </source>
</evidence>
<keyword evidence="4" id="KW-0488">Methylation</keyword>
<dbReference type="Proteomes" id="UP000007069">
    <property type="component" value="Chromosome"/>
</dbReference>
<dbReference type="InterPro" id="IPR002416">
    <property type="entry name" value="T2SS_protein-GspH"/>
</dbReference>
<dbReference type="Pfam" id="PF12019">
    <property type="entry name" value="GspH"/>
    <property type="match status" value="1"/>
</dbReference>
<evidence type="ECO:0000313" key="13">
    <source>
        <dbReference type="Proteomes" id="UP000007069"/>
    </source>
</evidence>
<dbReference type="InterPro" id="IPR022346">
    <property type="entry name" value="T2SS_GspH"/>
</dbReference>
<comment type="subcellular location">
    <subcellularLocation>
        <location evidence="1">Cell inner membrane</location>
        <topology evidence="1">Single-pass membrane protein</topology>
    </subcellularLocation>
</comment>
<dbReference type="KEGG" id="xcv:XCV0760"/>
<keyword evidence="3" id="KW-1003">Cell membrane</keyword>
<name>Q3BXM2_XANE5</name>
<gene>
    <name evidence="12" type="primary">xcsH</name>
    <name evidence="12" type="ordered locus">XCV0760</name>
</gene>
<dbReference type="InterPro" id="IPR045584">
    <property type="entry name" value="Pilin-like"/>
</dbReference>
<dbReference type="AlphaFoldDB" id="Q3BXM2"/>
<dbReference type="PRINTS" id="PR00885">
    <property type="entry name" value="BCTERIALGSPH"/>
</dbReference>
<evidence type="ECO:0000256" key="2">
    <source>
        <dbReference type="ARBA" id="ARBA00021549"/>
    </source>
</evidence>